<dbReference type="EMBL" id="JADCNM010000003">
    <property type="protein sequence ID" value="KAG0490602.1"/>
    <property type="molecule type" value="Genomic_DNA"/>
</dbReference>
<name>A0A835RR86_VANPL</name>
<evidence type="ECO:0000256" key="1">
    <source>
        <dbReference type="ARBA" id="ARBA00004613"/>
    </source>
</evidence>
<protein>
    <recommendedName>
        <fullName evidence="5">Expansin-like EG45 domain-containing protein</fullName>
    </recommendedName>
</protein>
<dbReference type="PROSITE" id="PS50842">
    <property type="entry name" value="EXPANSIN_EG45"/>
    <property type="match status" value="1"/>
</dbReference>
<sequence>MEHSNLLAILLSHAFLSYAHSASSTFYTPPYLPSACYGFLDKGKMIAAASEALWDNGAACGHSYRVTCRSPTGGSRSPCKGTSVVVKITDLCPPHSCHATVDLSQEAFAMLADPDAGVIEIRLTSERSVHFLKIQHRLDGSINERCPGFLEDYRNGDSCEAKYDPQECTRCFVD</sequence>
<dbReference type="InterPro" id="IPR007112">
    <property type="entry name" value="Expansin/allergen_DPBB_dom"/>
</dbReference>
<feature type="domain" description="Expansin-like EG45" evidence="5">
    <location>
        <begin position="22"/>
        <end position="141"/>
    </location>
</feature>
<evidence type="ECO:0000259" key="5">
    <source>
        <dbReference type="PROSITE" id="PS50842"/>
    </source>
</evidence>
<feature type="signal peptide" evidence="4">
    <location>
        <begin position="1"/>
        <end position="21"/>
    </location>
</feature>
<dbReference type="SUPFAM" id="SSF50685">
    <property type="entry name" value="Barwin-like endoglucanases"/>
    <property type="match status" value="1"/>
</dbReference>
<evidence type="ECO:0000256" key="3">
    <source>
        <dbReference type="ARBA" id="ARBA00022729"/>
    </source>
</evidence>
<dbReference type="Proteomes" id="UP000639772">
    <property type="component" value="Chromosome 3"/>
</dbReference>
<evidence type="ECO:0000256" key="4">
    <source>
        <dbReference type="SAM" id="SignalP"/>
    </source>
</evidence>
<dbReference type="InterPro" id="IPR036908">
    <property type="entry name" value="RlpA-like_sf"/>
</dbReference>
<evidence type="ECO:0000313" key="6">
    <source>
        <dbReference type="EMBL" id="KAG0490602.1"/>
    </source>
</evidence>
<dbReference type="FunFam" id="2.40.40.10:FF:000005">
    <property type="entry name" value="Barwin-related endoglucanase"/>
    <property type="match status" value="1"/>
</dbReference>
<proteinExistence type="predicted"/>
<dbReference type="OrthoDB" id="406505at2759"/>
<evidence type="ECO:0000256" key="2">
    <source>
        <dbReference type="ARBA" id="ARBA00022525"/>
    </source>
</evidence>
<dbReference type="InterPro" id="IPR044206">
    <property type="entry name" value="EGC1/2"/>
</dbReference>
<reference evidence="6 7" key="1">
    <citation type="journal article" date="2020" name="Nat. Food">
        <title>A phased Vanilla planifolia genome enables genetic improvement of flavour and production.</title>
        <authorList>
            <person name="Hasing T."/>
            <person name="Tang H."/>
            <person name="Brym M."/>
            <person name="Khazi F."/>
            <person name="Huang T."/>
            <person name="Chambers A.H."/>
        </authorList>
    </citation>
    <scope>NUCLEOTIDE SEQUENCE [LARGE SCALE GENOMIC DNA]</scope>
    <source>
        <tissue evidence="6">Leaf</tissue>
    </source>
</reference>
<keyword evidence="2" id="KW-0964">Secreted</keyword>
<organism evidence="6 7">
    <name type="scientific">Vanilla planifolia</name>
    <name type="common">Vanilla</name>
    <dbReference type="NCBI Taxonomy" id="51239"/>
    <lineage>
        <taxon>Eukaryota</taxon>
        <taxon>Viridiplantae</taxon>
        <taxon>Streptophyta</taxon>
        <taxon>Embryophyta</taxon>
        <taxon>Tracheophyta</taxon>
        <taxon>Spermatophyta</taxon>
        <taxon>Magnoliopsida</taxon>
        <taxon>Liliopsida</taxon>
        <taxon>Asparagales</taxon>
        <taxon>Orchidaceae</taxon>
        <taxon>Vanilloideae</taxon>
        <taxon>Vanilleae</taxon>
        <taxon>Vanilla</taxon>
    </lineage>
</organism>
<feature type="chain" id="PRO_5032548275" description="Expansin-like EG45 domain-containing protein" evidence="4">
    <location>
        <begin position="22"/>
        <end position="174"/>
    </location>
</feature>
<dbReference type="GO" id="GO:0048046">
    <property type="term" value="C:apoplast"/>
    <property type="evidence" value="ECO:0007669"/>
    <property type="project" value="InterPro"/>
</dbReference>
<comment type="subcellular location">
    <subcellularLocation>
        <location evidence="1">Secreted</location>
    </subcellularLocation>
</comment>
<gene>
    <name evidence="6" type="ORF">HPP92_007465</name>
</gene>
<dbReference type="CDD" id="cd22269">
    <property type="entry name" value="DPBB_EG45-like"/>
    <property type="match status" value="1"/>
</dbReference>
<dbReference type="GO" id="GO:0009627">
    <property type="term" value="P:systemic acquired resistance"/>
    <property type="evidence" value="ECO:0007669"/>
    <property type="project" value="InterPro"/>
</dbReference>
<dbReference type="Pfam" id="PF03330">
    <property type="entry name" value="DPBB_1"/>
    <property type="match status" value="1"/>
</dbReference>
<dbReference type="PANTHER" id="PTHR47295">
    <property type="entry name" value="EG45-LIKE DOMAIN CONTAINING PROTEIN 1-RELATED"/>
    <property type="match status" value="1"/>
</dbReference>
<dbReference type="Gene3D" id="2.40.40.10">
    <property type="entry name" value="RlpA-like domain"/>
    <property type="match status" value="1"/>
</dbReference>
<dbReference type="SMART" id="SM00837">
    <property type="entry name" value="DPBB_1"/>
    <property type="match status" value="1"/>
</dbReference>
<keyword evidence="3 4" id="KW-0732">Signal</keyword>
<dbReference type="PANTHER" id="PTHR47295:SF4">
    <property type="entry name" value="EXPANSIN-LIKE EG45 DOMAIN-CONTAINING PROTEIN"/>
    <property type="match status" value="1"/>
</dbReference>
<comment type="caution">
    <text evidence="6">The sequence shown here is derived from an EMBL/GenBank/DDBJ whole genome shotgun (WGS) entry which is preliminary data.</text>
</comment>
<dbReference type="InterPro" id="IPR009009">
    <property type="entry name" value="RlpA-like_DPBB"/>
</dbReference>
<dbReference type="AlphaFoldDB" id="A0A835RR86"/>
<accession>A0A835RR86</accession>
<evidence type="ECO:0000313" key="7">
    <source>
        <dbReference type="Proteomes" id="UP000639772"/>
    </source>
</evidence>